<keyword evidence="5 6" id="KW-0472">Membrane</keyword>
<dbReference type="InterPro" id="IPR002781">
    <property type="entry name" value="TM_pro_TauE-like"/>
</dbReference>
<evidence type="ECO:0000256" key="2">
    <source>
        <dbReference type="ARBA" id="ARBA00009142"/>
    </source>
</evidence>
<dbReference type="Proteomes" id="UP000724149">
    <property type="component" value="Unassembled WGS sequence"/>
</dbReference>
<organism evidence="7 8">
    <name type="scientific">Hydrogenoanaerobacterium saccharovorans</name>
    <dbReference type="NCBI Taxonomy" id="474960"/>
    <lineage>
        <taxon>Bacteria</taxon>
        <taxon>Bacillati</taxon>
        <taxon>Bacillota</taxon>
        <taxon>Clostridia</taxon>
        <taxon>Eubacteriales</taxon>
        <taxon>Oscillospiraceae</taxon>
        <taxon>Hydrogenoanaerobacterium</taxon>
    </lineage>
</organism>
<evidence type="ECO:0000313" key="8">
    <source>
        <dbReference type="Proteomes" id="UP000724149"/>
    </source>
</evidence>
<dbReference type="InterPro" id="IPR051598">
    <property type="entry name" value="TSUP/Inactive_protease-like"/>
</dbReference>
<feature type="transmembrane region" description="Helical" evidence="6">
    <location>
        <begin position="47"/>
        <end position="66"/>
    </location>
</feature>
<comment type="subcellular location">
    <subcellularLocation>
        <location evidence="6">Cell membrane</location>
        <topology evidence="6">Multi-pass membrane protein</topology>
    </subcellularLocation>
    <subcellularLocation>
        <location evidence="1">Membrane</location>
        <topology evidence="1">Multi-pass membrane protein</topology>
    </subcellularLocation>
</comment>
<dbReference type="Pfam" id="PF01925">
    <property type="entry name" value="TauE"/>
    <property type="match status" value="1"/>
</dbReference>
<keyword evidence="6" id="KW-1003">Cell membrane</keyword>
<proteinExistence type="inferred from homology"/>
<evidence type="ECO:0000256" key="6">
    <source>
        <dbReference type="RuleBase" id="RU363041"/>
    </source>
</evidence>
<accession>A0ABS2GM28</accession>
<comment type="similarity">
    <text evidence="2 6">Belongs to the 4-toluene sulfonate uptake permease (TSUP) (TC 2.A.102) family.</text>
</comment>
<keyword evidence="3 6" id="KW-0812">Transmembrane</keyword>
<evidence type="ECO:0000256" key="4">
    <source>
        <dbReference type="ARBA" id="ARBA00022989"/>
    </source>
</evidence>
<evidence type="ECO:0000256" key="5">
    <source>
        <dbReference type="ARBA" id="ARBA00023136"/>
    </source>
</evidence>
<dbReference type="EMBL" id="JACSNR010000001">
    <property type="protein sequence ID" value="MBM6922494.1"/>
    <property type="molecule type" value="Genomic_DNA"/>
</dbReference>
<sequence>MKLSQKALGWLGGGVTGLLNGLFGSGGGMVAVPLLEHGGLEPARAHATSIAVILPLTALSAGSYLFSGSVDFSEALPYLLGGLPGCWVGSRLLGKLSSTALSRIFGVLILFAAGRMWLS</sequence>
<keyword evidence="8" id="KW-1185">Reference proteome</keyword>
<dbReference type="RefSeq" id="WP_204719453.1">
    <property type="nucleotide sequence ID" value="NZ_JACSNR010000001.1"/>
</dbReference>
<keyword evidence="4 6" id="KW-1133">Transmembrane helix</keyword>
<protein>
    <recommendedName>
        <fullName evidence="6">Probable membrane transporter protein</fullName>
    </recommendedName>
</protein>
<feature type="transmembrane region" description="Helical" evidence="6">
    <location>
        <begin position="100"/>
        <end position="118"/>
    </location>
</feature>
<evidence type="ECO:0000313" key="7">
    <source>
        <dbReference type="EMBL" id="MBM6922494.1"/>
    </source>
</evidence>
<dbReference type="PANTHER" id="PTHR43701">
    <property type="entry name" value="MEMBRANE TRANSPORTER PROTEIN MJ0441-RELATED"/>
    <property type="match status" value="1"/>
</dbReference>
<name>A0ABS2GM28_9FIRM</name>
<reference evidence="7 8" key="1">
    <citation type="journal article" date="2021" name="Sci. Rep.">
        <title>The distribution of antibiotic resistance genes in chicken gut microbiota commensals.</title>
        <authorList>
            <person name="Juricova H."/>
            <person name="Matiasovicova J."/>
            <person name="Kubasova T."/>
            <person name="Cejkova D."/>
            <person name="Rychlik I."/>
        </authorList>
    </citation>
    <scope>NUCLEOTIDE SEQUENCE [LARGE SCALE GENOMIC DNA]</scope>
    <source>
        <strain evidence="7 8">An564</strain>
    </source>
</reference>
<evidence type="ECO:0000256" key="3">
    <source>
        <dbReference type="ARBA" id="ARBA00022692"/>
    </source>
</evidence>
<gene>
    <name evidence="7" type="ORF">H9X81_02135</name>
</gene>
<dbReference type="PANTHER" id="PTHR43701:SF2">
    <property type="entry name" value="MEMBRANE TRANSPORTER PROTEIN YJNA-RELATED"/>
    <property type="match status" value="1"/>
</dbReference>
<comment type="caution">
    <text evidence="7">The sequence shown here is derived from an EMBL/GenBank/DDBJ whole genome shotgun (WGS) entry which is preliminary data.</text>
</comment>
<feature type="transmembrane region" description="Helical" evidence="6">
    <location>
        <begin position="7"/>
        <end position="35"/>
    </location>
</feature>
<evidence type="ECO:0000256" key="1">
    <source>
        <dbReference type="ARBA" id="ARBA00004141"/>
    </source>
</evidence>